<dbReference type="PANTHER" id="PTHR30619">
    <property type="entry name" value="DNA INTERNALIZATION/COMPETENCE PROTEIN COMEC/REC2"/>
    <property type="match status" value="1"/>
</dbReference>
<keyword evidence="4 6" id="KW-1133">Transmembrane helix</keyword>
<dbReference type="Gene3D" id="3.60.15.10">
    <property type="entry name" value="Ribonuclease Z/Hydroxyacylglutathione hydrolase-like"/>
    <property type="match status" value="1"/>
</dbReference>
<sequence length="815" mass="82983">MAAVSVGFLLLTGVLARRRPAALSDRAERSSRAELSNRAALSDSPARFNPAALFRGTAVPLAAVALVCAGAAGALAERSNGPMAGVIAAERSVSGEFRAVSDARAATPDRFTGRPRYLVDAVADSATADGKRFGSAAPILVVGGDDYAGIRWGDGFSSAGALSKLPPGDRNLALLRAAAAPDIRPAGGWYGATAQLRADFVQASADRGVSVDGLLAGMVLGDRSTLDPDLGQAMKTTGLTHLTAVSGANCSYLLAFIFLTARAARVPRAAAVLLALAGLAAFVLLVRPDPSVLRAAVMGGLGTLAVLSGRGRLPVALLLLSITVLLAIDPWLCTSYAFILSVCATLGLVVLGPHLVLVLSRRLPLWFAASLAVPIAAQLFCAPVLVLLQPQLPVYSVPANLVAAPVVPVVTIVGMLAVAVVGLAPPLAAAPLVASAAGAWWVAGTARTFESAPGALQPWPAGGPGFVLMAAAAAGGTALVLYLSRGRSRHRDRPPRRRGHGWKAGRWSVVPWQARPGKVGRWTVAGAVVVLILPAGTVLALRSVGEGLPGQADEWVLAACDVGQGDGLAVRTGPGSAVVVDTGGEPAAMETCLDRLGVQNVDLLVLTHAHLDHYGGAAGVISGRTVREVGYSTAGAGLPRDLEDALAGSTAPRTQLTAGMTGSAGDVSWEVLWPPETAGSTSGSAAGEDDENNASAVLLLSVGTADRTPLTILLTGDAETDAATAVLASHPGLRSGVDVLKVPHHGARNGGDAWLRATRPSLAVISVGADNDYGHPAPQIIEGLERSGTAVARTDVLGTIVVAREEDALRISGLR</sequence>
<evidence type="ECO:0000313" key="8">
    <source>
        <dbReference type="EMBL" id="MCC3271406.1"/>
    </source>
</evidence>
<accession>A0A9X1S8H3</accession>
<evidence type="ECO:0000256" key="3">
    <source>
        <dbReference type="ARBA" id="ARBA00022692"/>
    </source>
</evidence>
<dbReference type="Proteomes" id="UP001155145">
    <property type="component" value="Unassembled WGS sequence"/>
</dbReference>
<proteinExistence type="predicted"/>
<feature type="transmembrane region" description="Helical" evidence="6">
    <location>
        <begin position="292"/>
        <end position="308"/>
    </location>
</feature>
<comment type="caution">
    <text evidence="8">The sequence shown here is derived from an EMBL/GenBank/DDBJ whole genome shotgun (WGS) entry which is preliminary data.</text>
</comment>
<dbReference type="Pfam" id="PF03772">
    <property type="entry name" value="Competence"/>
    <property type="match status" value="1"/>
</dbReference>
<dbReference type="PANTHER" id="PTHR30619:SF1">
    <property type="entry name" value="RECOMBINATION PROTEIN 2"/>
    <property type="match status" value="1"/>
</dbReference>
<comment type="subcellular location">
    <subcellularLocation>
        <location evidence="1">Cell membrane</location>
        <topology evidence="1">Multi-pass membrane protein</topology>
    </subcellularLocation>
</comment>
<feature type="transmembrane region" description="Helical" evidence="6">
    <location>
        <begin position="315"/>
        <end position="332"/>
    </location>
</feature>
<keyword evidence="2" id="KW-1003">Cell membrane</keyword>
<evidence type="ECO:0000256" key="2">
    <source>
        <dbReference type="ARBA" id="ARBA00022475"/>
    </source>
</evidence>
<reference evidence="8" key="1">
    <citation type="submission" date="2021-10" db="EMBL/GenBank/DDBJ databases">
        <title>Novel species in genus Arthrobacter.</title>
        <authorList>
            <person name="Liu Y."/>
        </authorList>
    </citation>
    <scope>NUCLEOTIDE SEQUENCE</scope>
    <source>
        <strain evidence="8">Zg-Y462</strain>
    </source>
</reference>
<name>A0A9X1S8H3_9MICC</name>
<evidence type="ECO:0000256" key="1">
    <source>
        <dbReference type="ARBA" id="ARBA00004651"/>
    </source>
</evidence>
<dbReference type="GO" id="GO:0005886">
    <property type="term" value="C:plasma membrane"/>
    <property type="evidence" value="ECO:0007669"/>
    <property type="project" value="UniProtKB-SubCell"/>
</dbReference>
<dbReference type="Pfam" id="PF00753">
    <property type="entry name" value="Lactamase_B"/>
    <property type="match status" value="1"/>
</dbReference>
<feature type="transmembrane region" description="Helical" evidence="6">
    <location>
        <begin position="338"/>
        <end position="358"/>
    </location>
</feature>
<feature type="transmembrane region" description="Helical" evidence="6">
    <location>
        <begin position="365"/>
        <end position="388"/>
    </location>
</feature>
<dbReference type="NCBIfam" id="TIGR00360">
    <property type="entry name" value="ComEC_N-term"/>
    <property type="match status" value="1"/>
</dbReference>
<dbReference type="CDD" id="cd07731">
    <property type="entry name" value="ComA-like_MBL-fold"/>
    <property type="match status" value="1"/>
</dbReference>
<feature type="transmembrane region" description="Helical" evidence="6">
    <location>
        <begin position="238"/>
        <end position="259"/>
    </location>
</feature>
<feature type="transmembrane region" description="Helical" evidence="6">
    <location>
        <begin position="522"/>
        <end position="541"/>
    </location>
</feature>
<evidence type="ECO:0000256" key="6">
    <source>
        <dbReference type="SAM" id="Phobius"/>
    </source>
</evidence>
<feature type="transmembrane region" description="Helical" evidence="6">
    <location>
        <begin position="266"/>
        <end position="286"/>
    </location>
</feature>
<dbReference type="InterPro" id="IPR004477">
    <property type="entry name" value="ComEC_N"/>
</dbReference>
<dbReference type="InterPro" id="IPR001279">
    <property type="entry name" value="Metallo-B-lactamas"/>
</dbReference>
<evidence type="ECO:0000256" key="4">
    <source>
        <dbReference type="ARBA" id="ARBA00022989"/>
    </source>
</evidence>
<dbReference type="SMART" id="SM00849">
    <property type="entry name" value="Lactamase_B"/>
    <property type="match status" value="1"/>
</dbReference>
<dbReference type="InterPro" id="IPR035681">
    <property type="entry name" value="ComA-like_MBL"/>
</dbReference>
<feature type="domain" description="Metallo-beta-lactamase" evidence="7">
    <location>
        <begin position="564"/>
        <end position="745"/>
    </location>
</feature>
<evidence type="ECO:0000259" key="7">
    <source>
        <dbReference type="SMART" id="SM00849"/>
    </source>
</evidence>
<feature type="transmembrane region" description="Helical" evidence="6">
    <location>
        <begin position="427"/>
        <end position="443"/>
    </location>
</feature>
<evidence type="ECO:0000256" key="5">
    <source>
        <dbReference type="ARBA" id="ARBA00023136"/>
    </source>
</evidence>
<evidence type="ECO:0000313" key="9">
    <source>
        <dbReference type="Proteomes" id="UP001155145"/>
    </source>
</evidence>
<dbReference type="SUPFAM" id="SSF56281">
    <property type="entry name" value="Metallo-hydrolase/oxidoreductase"/>
    <property type="match status" value="1"/>
</dbReference>
<dbReference type="InterPro" id="IPR052159">
    <property type="entry name" value="Competence_DNA_uptake"/>
</dbReference>
<keyword evidence="5 6" id="KW-0472">Membrane</keyword>
<protein>
    <submittedName>
        <fullName evidence="8">ComEC/Rec2 family competence protein</fullName>
    </submittedName>
</protein>
<gene>
    <name evidence="8" type="ORF">LJ755_01505</name>
</gene>
<dbReference type="AlphaFoldDB" id="A0A9X1S8H3"/>
<feature type="transmembrane region" description="Helical" evidence="6">
    <location>
        <begin position="463"/>
        <end position="483"/>
    </location>
</feature>
<organism evidence="8 9">
    <name type="scientific">Arthrobacter zhangbolii</name>
    <dbReference type="NCBI Taxonomy" id="2886936"/>
    <lineage>
        <taxon>Bacteria</taxon>
        <taxon>Bacillati</taxon>
        <taxon>Actinomycetota</taxon>
        <taxon>Actinomycetes</taxon>
        <taxon>Micrococcales</taxon>
        <taxon>Micrococcaceae</taxon>
        <taxon>Arthrobacter</taxon>
    </lineage>
</organism>
<dbReference type="InterPro" id="IPR036866">
    <property type="entry name" value="RibonucZ/Hydroxyglut_hydro"/>
</dbReference>
<dbReference type="EMBL" id="JAJFZT010000001">
    <property type="protein sequence ID" value="MCC3271406.1"/>
    <property type="molecule type" value="Genomic_DNA"/>
</dbReference>
<feature type="transmembrane region" description="Helical" evidence="6">
    <location>
        <begin position="400"/>
        <end position="420"/>
    </location>
</feature>
<keyword evidence="3 6" id="KW-0812">Transmembrane</keyword>